<dbReference type="SUPFAM" id="SSF55248">
    <property type="entry name" value="PCD-like"/>
    <property type="match status" value="1"/>
</dbReference>
<evidence type="ECO:0000256" key="1">
    <source>
        <dbReference type="ARBA" id="ARBA00001554"/>
    </source>
</evidence>
<comment type="catalytic activity">
    <reaction evidence="1 4">
        <text>(4aS,6R)-4a-hydroxy-L-erythro-5,6,7,8-tetrahydrobiopterin = (6R)-L-erythro-6,7-dihydrobiopterin + H2O</text>
        <dbReference type="Rhea" id="RHEA:11920"/>
        <dbReference type="ChEBI" id="CHEBI:15377"/>
        <dbReference type="ChEBI" id="CHEBI:15642"/>
        <dbReference type="ChEBI" id="CHEBI:43120"/>
        <dbReference type="EC" id="4.2.1.96"/>
    </reaction>
</comment>
<organism evidence="5 6">
    <name type="scientific">Candidatus Buchananbacteria bacterium RIFCSPHIGHO2_01_FULL_47_11b</name>
    <dbReference type="NCBI Taxonomy" id="1797537"/>
    <lineage>
        <taxon>Bacteria</taxon>
        <taxon>Candidatus Buchananiibacteriota</taxon>
    </lineage>
</organism>
<dbReference type="CDD" id="cd00488">
    <property type="entry name" value="PCD_DCoH"/>
    <property type="match status" value="1"/>
</dbReference>
<dbReference type="EMBL" id="MHIG01000004">
    <property type="protein sequence ID" value="OGY48071.1"/>
    <property type="molecule type" value="Genomic_DNA"/>
</dbReference>
<dbReference type="HAMAP" id="MF_00434">
    <property type="entry name" value="Pterin_4_alpha"/>
    <property type="match status" value="1"/>
</dbReference>
<dbReference type="Pfam" id="PF01329">
    <property type="entry name" value="Pterin_4a"/>
    <property type="match status" value="1"/>
</dbReference>
<dbReference type="InterPro" id="IPR036428">
    <property type="entry name" value="PCD_sf"/>
</dbReference>
<dbReference type="GO" id="GO:0006729">
    <property type="term" value="P:tetrahydrobiopterin biosynthetic process"/>
    <property type="evidence" value="ECO:0007669"/>
    <property type="project" value="InterPro"/>
</dbReference>
<dbReference type="Gene3D" id="3.30.1360.20">
    <property type="entry name" value="Transcriptional coactivator/pterin dehydratase"/>
    <property type="match status" value="1"/>
</dbReference>
<gene>
    <name evidence="5" type="ORF">A2840_01895</name>
</gene>
<evidence type="ECO:0000313" key="5">
    <source>
        <dbReference type="EMBL" id="OGY48071.1"/>
    </source>
</evidence>
<evidence type="ECO:0000256" key="3">
    <source>
        <dbReference type="ARBA" id="ARBA00023239"/>
    </source>
</evidence>
<dbReference type="Proteomes" id="UP000178385">
    <property type="component" value="Unassembled WGS sequence"/>
</dbReference>
<dbReference type="InterPro" id="IPR001533">
    <property type="entry name" value="Pterin_deHydtase"/>
</dbReference>
<dbReference type="AlphaFoldDB" id="A0A1G1Y771"/>
<dbReference type="PANTHER" id="PTHR12599">
    <property type="entry name" value="PTERIN-4-ALPHA-CARBINOLAMINE DEHYDRATASE"/>
    <property type="match status" value="1"/>
</dbReference>
<accession>A0A1G1Y771</accession>
<reference evidence="5 6" key="1">
    <citation type="journal article" date="2016" name="Nat. Commun.">
        <title>Thousands of microbial genomes shed light on interconnected biogeochemical processes in an aquifer system.</title>
        <authorList>
            <person name="Anantharaman K."/>
            <person name="Brown C.T."/>
            <person name="Hug L.A."/>
            <person name="Sharon I."/>
            <person name="Castelle C.J."/>
            <person name="Probst A.J."/>
            <person name="Thomas B.C."/>
            <person name="Singh A."/>
            <person name="Wilkins M.J."/>
            <person name="Karaoz U."/>
            <person name="Brodie E.L."/>
            <person name="Williams K.H."/>
            <person name="Hubbard S.S."/>
            <person name="Banfield J.F."/>
        </authorList>
    </citation>
    <scope>NUCLEOTIDE SEQUENCE [LARGE SCALE GENOMIC DNA]</scope>
</reference>
<evidence type="ECO:0000313" key="6">
    <source>
        <dbReference type="Proteomes" id="UP000178385"/>
    </source>
</evidence>
<evidence type="ECO:0000256" key="4">
    <source>
        <dbReference type="HAMAP-Rule" id="MF_00434"/>
    </source>
</evidence>
<name>A0A1G1Y771_9BACT</name>
<comment type="caution">
    <text evidence="5">The sequence shown here is derived from an EMBL/GenBank/DDBJ whole genome shotgun (WGS) entry which is preliminary data.</text>
</comment>
<dbReference type="PANTHER" id="PTHR12599:SF0">
    <property type="entry name" value="PTERIN-4-ALPHA-CARBINOLAMINE DEHYDRATASE"/>
    <property type="match status" value="1"/>
</dbReference>
<keyword evidence="3 4" id="KW-0456">Lyase</keyword>
<dbReference type="EC" id="4.2.1.96" evidence="4"/>
<protein>
    <recommendedName>
        <fullName evidence="4">Putative pterin-4-alpha-carbinolamine dehydratase</fullName>
        <shortName evidence="4">PHS</shortName>
        <ecNumber evidence="4">4.2.1.96</ecNumber>
    </recommendedName>
    <alternativeName>
        <fullName evidence="4">4-alpha-hydroxy-tetrahydropterin dehydratase</fullName>
    </alternativeName>
    <alternativeName>
        <fullName evidence="4">Pterin carbinolamine dehydratase</fullName>
        <shortName evidence="4">PCD</shortName>
    </alternativeName>
</protein>
<proteinExistence type="inferred from homology"/>
<sequence>MTNRDSKLSSQEIQQTLAALSSGWKAVGQTKINKTFGFENFKAAILFVNEVALLAEAAAHHPDIIINYSKVTLELSTHSARGLTVKDFELAKKIEALKLGRE</sequence>
<evidence type="ECO:0000256" key="2">
    <source>
        <dbReference type="ARBA" id="ARBA00006472"/>
    </source>
</evidence>
<dbReference type="GO" id="GO:0008124">
    <property type="term" value="F:4-alpha-hydroxytetrahydrobiopterin dehydratase activity"/>
    <property type="evidence" value="ECO:0007669"/>
    <property type="project" value="UniProtKB-UniRule"/>
</dbReference>
<comment type="similarity">
    <text evidence="2 4">Belongs to the pterin-4-alpha-carbinolamine dehydratase family.</text>
</comment>
<dbReference type="NCBIfam" id="NF002017">
    <property type="entry name" value="PRK00823.1-2"/>
    <property type="match status" value="1"/>
</dbReference>